<reference evidence="2 3" key="1">
    <citation type="submission" date="2018-06" db="EMBL/GenBank/DDBJ databases">
        <title>Comparative genomics reveals the genomic features of Rhizophagus irregularis, R. cerebriforme, R. diaphanum and Gigaspora rosea, and their symbiotic lifestyle signature.</title>
        <authorList>
            <person name="Morin E."/>
            <person name="San Clemente H."/>
            <person name="Chen E.C.H."/>
            <person name="De La Providencia I."/>
            <person name="Hainaut M."/>
            <person name="Kuo A."/>
            <person name="Kohler A."/>
            <person name="Murat C."/>
            <person name="Tang N."/>
            <person name="Roy S."/>
            <person name="Loubradou J."/>
            <person name="Henrissat B."/>
            <person name="Grigoriev I.V."/>
            <person name="Corradi N."/>
            <person name="Roux C."/>
            <person name="Martin F.M."/>
        </authorList>
    </citation>
    <scope>NUCLEOTIDE SEQUENCE [LARGE SCALE GENOMIC DNA]</scope>
    <source>
        <strain evidence="2 3">DAOM 227022</strain>
    </source>
</reference>
<keyword evidence="3" id="KW-1185">Reference proteome</keyword>
<evidence type="ECO:0000256" key="1">
    <source>
        <dbReference type="SAM" id="MobiDB-lite"/>
    </source>
</evidence>
<protein>
    <submittedName>
        <fullName evidence="2">Uncharacterized protein</fullName>
    </submittedName>
</protein>
<name>A0A397TSK6_9GLOM</name>
<sequence length="102" mass="10944">MSAILPAPTLTTLTTTTTTTTPPPPVPAVPPAPPAPTPTLPALQGQLAHNNDNRITQLVIPQITNNKLYEHFFFNGTEFHDKNNPEMLLLPAGCLGSTFTFP</sequence>
<gene>
    <name evidence="2" type="ORF">C1645_731961</name>
</gene>
<proteinExistence type="predicted"/>
<dbReference type="Proteomes" id="UP000265703">
    <property type="component" value="Unassembled WGS sequence"/>
</dbReference>
<evidence type="ECO:0000313" key="2">
    <source>
        <dbReference type="EMBL" id="RIA98061.1"/>
    </source>
</evidence>
<dbReference type="AlphaFoldDB" id="A0A397TSK6"/>
<dbReference type="OrthoDB" id="2316294at2759"/>
<feature type="region of interest" description="Disordered" evidence="1">
    <location>
        <begin position="1"/>
        <end position="39"/>
    </location>
</feature>
<feature type="compositionally biased region" description="Pro residues" evidence="1">
    <location>
        <begin position="21"/>
        <end position="39"/>
    </location>
</feature>
<organism evidence="2 3">
    <name type="scientific">Glomus cerebriforme</name>
    <dbReference type="NCBI Taxonomy" id="658196"/>
    <lineage>
        <taxon>Eukaryota</taxon>
        <taxon>Fungi</taxon>
        <taxon>Fungi incertae sedis</taxon>
        <taxon>Mucoromycota</taxon>
        <taxon>Glomeromycotina</taxon>
        <taxon>Glomeromycetes</taxon>
        <taxon>Glomerales</taxon>
        <taxon>Glomeraceae</taxon>
        <taxon>Glomus</taxon>
    </lineage>
</organism>
<feature type="compositionally biased region" description="Low complexity" evidence="1">
    <location>
        <begin position="1"/>
        <end position="20"/>
    </location>
</feature>
<accession>A0A397TSK6</accession>
<evidence type="ECO:0000313" key="3">
    <source>
        <dbReference type="Proteomes" id="UP000265703"/>
    </source>
</evidence>
<dbReference type="EMBL" id="QKYT01000021">
    <property type="protein sequence ID" value="RIA98061.1"/>
    <property type="molecule type" value="Genomic_DNA"/>
</dbReference>
<comment type="caution">
    <text evidence="2">The sequence shown here is derived from an EMBL/GenBank/DDBJ whole genome shotgun (WGS) entry which is preliminary data.</text>
</comment>